<keyword evidence="2" id="KW-1185">Reference proteome</keyword>
<accession>B1G6A1</accession>
<proteinExistence type="predicted"/>
<evidence type="ECO:0000313" key="1">
    <source>
        <dbReference type="EMBL" id="EDT08438.1"/>
    </source>
</evidence>
<reference evidence="1 2" key="1">
    <citation type="submission" date="2008-03" db="EMBL/GenBank/DDBJ databases">
        <title>Sequencing of the draft genome and assembly of Burkholderia graminis C4D1M.</title>
        <authorList>
            <consortium name="US DOE Joint Genome Institute (JGI-PGF)"/>
            <person name="Copeland A."/>
            <person name="Lucas S."/>
            <person name="Lapidus A."/>
            <person name="Glavina del Rio T."/>
            <person name="Dalin E."/>
            <person name="Tice H."/>
            <person name="Bruce D."/>
            <person name="Goodwin L."/>
            <person name="Pitluck S."/>
            <person name="Larimer F."/>
            <person name="Land M.L."/>
            <person name="Hauser L."/>
            <person name="Tiedje J."/>
            <person name="Richardson P."/>
        </authorList>
    </citation>
    <scope>NUCLEOTIDE SEQUENCE [LARGE SCALE GENOMIC DNA]</scope>
    <source>
        <strain evidence="2">ATCC 700544 / DSM 17151 / LMG 18924 / NCIMB 13744 / C4D1M</strain>
    </source>
</reference>
<evidence type="ECO:0000313" key="2">
    <source>
        <dbReference type="Proteomes" id="UP000005045"/>
    </source>
</evidence>
<comment type="caution">
    <text evidence="1">The sequence shown here is derived from an EMBL/GenBank/DDBJ whole genome shotgun (WGS) entry which is preliminary data.</text>
</comment>
<dbReference type="AlphaFoldDB" id="B1G6A1"/>
<sequence length="181" mass="20687">MQWPQHIGSRRSAHCFVRRIRHSHWPARLRHTRGSRARTDRGLPFLNGRRGRVCPASATRQLPQRAIRLGARRACNWRRRPSIVSRPLVYRLEALRPVLWDRVFGLRLWRSVWTGRGREVFRLAAQLWTTAASRPASAACGRRSAAVAWQLCECGSPAYRRASILAATHLTARTGRNAVGK</sequence>
<dbReference type="EMBL" id="ABLD01000018">
    <property type="protein sequence ID" value="EDT08438.1"/>
    <property type="molecule type" value="Genomic_DNA"/>
</dbReference>
<dbReference type="Proteomes" id="UP000005045">
    <property type="component" value="Unassembled WGS sequence"/>
</dbReference>
<gene>
    <name evidence="1" type="ORF">BgramDRAFT_4860</name>
</gene>
<organism evidence="1 2">
    <name type="scientific">Paraburkholderia graminis (strain ATCC 700544 / DSM 17151 / LMG 18924 / NCIMB 13744 / C4D1M)</name>
    <dbReference type="NCBI Taxonomy" id="396598"/>
    <lineage>
        <taxon>Bacteria</taxon>
        <taxon>Pseudomonadati</taxon>
        <taxon>Pseudomonadota</taxon>
        <taxon>Betaproteobacteria</taxon>
        <taxon>Burkholderiales</taxon>
        <taxon>Burkholderiaceae</taxon>
        <taxon>Paraburkholderia</taxon>
    </lineage>
</organism>
<name>B1G6A1_PARG4</name>
<protein>
    <submittedName>
        <fullName evidence="1">Uncharacterized protein</fullName>
    </submittedName>
</protein>